<dbReference type="InterPro" id="IPR022259">
    <property type="entry name" value="Acessory_Sec_prot_Asp3"/>
</dbReference>
<evidence type="ECO:0000313" key="1">
    <source>
        <dbReference type="EMBL" id="CAD7358685.1"/>
    </source>
</evidence>
<dbReference type="EMBL" id="LR962863">
    <property type="protein sequence ID" value="CAD7358685.1"/>
    <property type="molecule type" value="Genomic_DNA"/>
</dbReference>
<evidence type="ECO:0000313" key="3">
    <source>
        <dbReference type="Proteomes" id="UP000264146"/>
    </source>
</evidence>
<reference evidence="1 3" key="2">
    <citation type="submission" date="2020-11" db="EMBL/GenBank/DDBJ databases">
        <authorList>
            <consortium name="Pathogen Informatics"/>
        </authorList>
    </citation>
    <scope>NUCLEOTIDE SEQUENCE [LARGE SCALE GENOMIC DNA]</scope>
    <source>
        <strain evidence="1 3">NCTC12218</strain>
    </source>
</reference>
<name>A0A7Z7QMZ7_STASC</name>
<dbReference type="Proteomes" id="UP000264146">
    <property type="component" value="Chromosome"/>
</dbReference>
<dbReference type="GO" id="GO:0015031">
    <property type="term" value="P:protein transport"/>
    <property type="evidence" value="ECO:0007669"/>
    <property type="project" value="InterPro"/>
</dbReference>
<organism evidence="2">
    <name type="scientific">Staphylococcus schleiferi</name>
    <dbReference type="NCBI Taxonomy" id="1295"/>
    <lineage>
        <taxon>Bacteria</taxon>
        <taxon>Bacillati</taxon>
        <taxon>Bacillota</taxon>
        <taxon>Bacilli</taxon>
        <taxon>Bacillales</taxon>
        <taxon>Staphylococcaceae</taxon>
        <taxon>Staphylococcus</taxon>
    </lineage>
</organism>
<dbReference type="AlphaFoldDB" id="A0A7Z7QMZ7"/>
<sequence>MKEKNSFNIRWTQITSATFMYGTQFRFHASETAFQNELMPSGIVIHQWKNDDKFSER</sequence>
<reference evidence="2" key="1">
    <citation type="submission" date="2018-06" db="EMBL/GenBank/DDBJ databases">
        <authorList>
            <consortium name="Pathogen Informatics"/>
            <person name="Doyle S."/>
        </authorList>
    </citation>
    <scope>NUCLEOTIDE SEQUENCE [LARGE SCALE GENOMIC DNA]</scope>
    <source>
        <strain evidence="2">NCTC12218</strain>
    </source>
</reference>
<dbReference type="RefSeq" id="WP_268926613.1">
    <property type="nucleotide sequence ID" value="NZ_LR962863.1"/>
</dbReference>
<gene>
    <name evidence="2" type="primary">asp3_1</name>
    <name evidence="2" type="ORF">NCTC12218_00266</name>
</gene>
<protein>
    <submittedName>
        <fullName evidence="2">Accessory Sec system protein Asp3</fullName>
    </submittedName>
</protein>
<accession>A0A7Z7QMZ7</accession>
<dbReference type="EMBL" id="UHEF01000001">
    <property type="protein sequence ID" value="SUM86438.1"/>
    <property type="molecule type" value="Genomic_DNA"/>
</dbReference>
<dbReference type="Pfam" id="PF15432">
    <property type="entry name" value="Sec-ASP3"/>
    <property type="match status" value="1"/>
</dbReference>
<proteinExistence type="predicted"/>
<evidence type="ECO:0000313" key="2">
    <source>
        <dbReference type="EMBL" id="SUM86438.1"/>
    </source>
</evidence>